<gene>
    <name evidence="2" type="ORF">OU5_1313</name>
</gene>
<dbReference type="EMBL" id="CP005960">
    <property type="protein sequence ID" value="AHZ68392.1"/>
    <property type="molecule type" value="Genomic_DNA"/>
</dbReference>
<organism evidence="2 3">
    <name type="scientific">Pseudomonas mandelii JR-1</name>
    <dbReference type="NCBI Taxonomy" id="1147786"/>
    <lineage>
        <taxon>Bacteria</taxon>
        <taxon>Pseudomonadati</taxon>
        <taxon>Pseudomonadota</taxon>
        <taxon>Gammaproteobacteria</taxon>
        <taxon>Pseudomonadales</taxon>
        <taxon>Pseudomonadaceae</taxon>
        <taxon>Pseudomonas</taxon>
    </lineage>
</organism>
<dbReference type="HOGENOM" id="CLU_2846487_0_0_6"/>
<dbReference type="AlphaFoldDB" id="A0A024E6G3"/>
<accession>A0A024E6G3</accession>
<dbReference type="KEGG" id="pman:OU5_1313"/>
<proteinExistence type="predicted"/>
<evidence type="ECO:0000313" key="3">
    <source>
        <dbReference type="Proteomes" id="UP000026913"/>
    </source>
</evidence>
<dbReference type="Proteomes" id="UP000026913">
    <property type="component" value="Chromosome"/>
</dbReference>
<reference evidence="2 3" key="1">
    <citation type="journal article" date="2012" name="J. Bacteriol.">
        <title>Genome sequence of cold-adapted Pseudomonas mandelii strain JR-1.</title>
        <authorList>
            <person name="Jang S.H."/>
            <person name="Kim J."/>
            <person name="Kim J."/>
            <person name="Hong S."/>
            <person name="Lee C."/>
        </authorList>
    </citation>
    <scope>NUCLEOTIDE SEQUENCE [LARGE SCALE GENOMIC DNA]</scope>
    <source>
        <strain evidence="2 3">JR-1</strain>
    </source>
</reference>
<feature type="compositionally biased region" description="Basic and acidic residues" evidence="1">
    <location>
        <begin position="8"/>
        <end position="21"/>
    </location>
</feature>
<sequence>MAGASKTDQQKQGEQAEDKSKTNRRVYHWLKVIFFAGSAIELRDSNSLMIHRRPRLANLDRRLLL</sequence>
<evidence type="ECO:0000256" key="1">
    <source>
        <dbReference type="SAM" id="MobiDB-lite"/>
    </source>
</evidence>
<feature type="region of interest" description="Disordered" evidence="1">
    <location>
        <begin position="1"/>
        <end position="21"/>
    </location>
</feature>
<protein>
    <submittedName>
        <fullName evidence="2">Uncharacterized protein</fullName>
    </submittedName>
</protein>
<name>A0A024E6G3_9PSED</name>
<evidence type="ECO:0000313" key="2">
    <source>
        <dbReference type="EMBL" id="AHZ68392.1"/>
    </source>
</evidence>